<dbReference type="AlphaFoldDB" id="A0AAV8XE56"/>
<evidence type="ECO:0000313" key="1">
    <source>
        <dbReference type="EMBL" id="KAJ8936270.1"/>
    </source>
</evidence>
<evidence type="ECO:0000313" key="2">
    <source>
        <dbReference type="Proteomes" id="UP001162156"/>
    </source>
</evidence>
<gene>
    <name evidence="1" type="ORF">NQ314_012432</name>
</gene>
<dbReference type="Proteomes" id="UP001162156">
    <property type="component" value="Unassembled WGS sequence"/>
</dbReference>
<keyword evidence="2" id="KW-1185">Reference proteome</keyword>
<dbReference type="EMBL" id="JANEYF010003438">
    <property type="protein sequence ID" value="KAJ8936270.1"/>
    <property type="molecule type" value="Genomic_DNA"/>
</dbReference>
<reference evidence="1" key="1">
    <citation type="journal article" date="2023" name="Insect Mol. Biol.">
        <title>Genome sequencing provides insights into the evolution of gene families encoding plant cell wall-degrading enzymes in longhorned beetles.</title>
        <authorList>
            <person name="Shin N.R."/>
            <person name="Okamura Y."/>
            <person name="Kirsch R."/>
            <person name="Pauchet Y."/>
        </authorList>
    </citation>
    <scope>NUCLEOTIDE SEQUENCE</scope>
    <source>
        <strain evidence="1">RBIC_L_NR</strain>
    </source>
</reference>
<accession>A0AAV8XE56</accession>
<comment type="caution">
    <text evidence="1">The sequence shown here is derived from an EMBL/GenBank/DDBJ whole genome shotgun (WGS) entry which is preliminary data.</text>
</comment>
<proteinExistence type="predicted"/>
<organism evidence="1 2">
    <name type="scientific">Rhamnusium bicolor</name>
    <dbReference type="NCBI Taxonomy" id="1586634"/>
    <lineage>
        <taxon>Eukaryota</taxon>
        <taxon>Metazoa</taxon>
        <taxon>Ecdysozoa</taxon>
        <taxon>Arthropoda</taxon>
        <taxon>Hexapoda</taxon>
        <taxon>Insecta</taxon>
        <taxon>Pterygota</taxon>
        <taxon>Neoptera</taxon>
        <taxon>Endopterygota</taxon>
        <taxon>Coleoptera</taxon>
        <taxon>Polyphaga</taxon>
        <taxon>Cucujiformia</taxon>
        <taxon>Chrysomeloidea</taxon>
        <taxon>Cerambycidae</taxon>
        <taxon>Lepturinae</taxon>
        <taxon>Rhagiini</taxon>
        <taxon>Rhamnusium</taxon>
    </lineage>
</organism>
<name>A0AAV8XE56_9CUCU</name>
<protein>
    <submittedName>
        <fullName evidence="1">Uncharacterized protein</fullName>
    </submittedName>
</protein>
<sequence>MFVRKCCERQMALVAYDYDSNSESEDDEKFQKTTSRIIVKESVSKIEANFDEVVAVPEEIKLQSNETTGNLFSSLPQTKTVLNKIGEDQIEDFIPKSKPVLREKQKSKNNNSIFISIH</sequence>